<proteinExistence type="inferred from homology"/>
<name>A0A943YZG9_9ACTN</name>
<dbReference type="SUPFAM" id="SSF52402">
    <property type="entry name" value="Adenine nucleotide alpha hydrolases-like"/>
    <property type="match status" value="1"/>
</dbReference>
<sequence>MKLSNILVPYDGSEHALRAVDYAKGLAAMAGAGARVSVVHVVTAGMVDPRDLDGEGTLNGVPLGLVDREEYQGLVQKATDRVRAEIEEKLRDVIADAGGAVTVDVVADPSAADAIIYYAKTHDADLIVMGRRGLGALRGMLGSVSYGVLHGTDVPVLTVK</sequence>
<dbReference type="CDD" id="cd23659">
    <property type="entry name" value="USP_At3g01520-like"/>
    <property type="match status" value="1"/>
</dbReference>
<accession>A0A943YZG9</accession>
<evidence type="ECO:0000313" key="4">
    <source>
        <dbReference type="Proteomes" id="UP000727506"/>
    </source>
</evidence>
<evidence type="ECO:0000313" key="3">
    <source>
        <dbReference type="EMBL" id="MBS6941357.1"/>
    </source>
</evidence>
<dbReference type="InterPro" id="IPR014729">
    <property type="entry name" value="Rossmann-like_a/b/a_fold"/>
</dbReference>
<dbReference type="EMBL" id="JAGZSV010000166">
    <property type="protein sequence ID" value="MBS6941357.1"/>
    <property type="molecule type" value="Genomic_DNA"/>
</dbReference>
<dbReference type="AlphaFoldDB" id="A0A943YZG9"/>
<reference evidence="3" key="1">
    <citation type="submission" date="2021-02" db="EMBL/GenBank/DDBJ databases">
        <title>Infant gut strain persistence is associated with maternal origin, phylogeny, and functional potential including surface adhesion and iron acquisition.</title>
        <authorList>
            <person name="Lou Y.C."/>
        </authorList>
    </citation>
    <scope>NUCLEOTIDE SEQUENCE</scope>
    <source>
        <strain evidence="3">L2_039_000G1_dasL2_039_000G1_concoct_11</strain>
    </source>
</reference>
<comment type="similarity">
    <text evidence="1">Belongs to the universal stress protein A family.</text>
</comment>
<evidence type="ECO:0000259" key="2">
    <source>
        <dbReference type="Pfam" id="PF00582"/>
    </source>
</evidence>
<organism evidence="3 4">
    <name type="scientific">Slackia piriformis</name>
    <dbReference type="NCBI Taxonomy" id="626934"/>
    <lineage>
        <taxon>Bacteria</taxon>
        <taxon>Bacillati</taxon>
        <taxon>Actinomycetota</taxon>
        <taxon>Coriobacteriia</taxon>
        <taxon>Eggerthellales</taxon>
        <taxon>Eggerthellaceae</taxon>
        <taxon>Slackia</taxon>
    </lineage>
</organism>
<dbReference type="Pfam" id="PF00582">
    <property type="entry name" value="Usp"/>
    <property type="match status" value="1"/>
</dbReference>
<dbReference type="PRINTS" id="PR01438">
    <property type="entry name" value="UNVRSLSTRESS"/>
</dbReference>
<dbReference type="PANTHER" id="PTHR46268:SF6">
    <property type="entry name" value="UNIVERSAL STRESS PROTEIN UP12"/>
    <property type="match status" value="1"/>
</dbReference>
<evidence type="ECO:0000256" key="1">
    <source>
        <dbReference type="ARBA" id="ARBA00008791"/>
    </source>
</evidence>
<comment type="caution">
    <text evidence="3">The sequence shown here is derived from an EMBL/GenBank/DDBJ whole genome shotgun (WGS) entry which is preliminary data.</text>
</comment>
<feature type="domain" description="UspA" evidence="2">
    <location>
        <begin position="5"/>
        <end position="160"/>
    </location>
</feature>
<dbReference type="InterPro" id="IPR006016">
    <property type="entry name" value="UspA"/>
</dbReference>
<protein>
    <submittedName>
        <fullName evidence="3">Universal stress protein</fullName>
    </submittedName>
</protein>
<dbReference type="Proteomes" id="UP000727506">
    <property type="component" value="Unassembled WGS sequence"/>
</dbReference>
<gene>
    <name evidence="3" type="ORF">KH142_07785</name>
</gene>
<dbReference type="Gene3D" id="3.40.50.620">
    <property type="entry name" value="HUPs"/>
    <property type="match status" value="1"/>
</dbReference>
<dbReference type="PANTHER" id="PTHR46268">
    <property type="entry name" value="STRESS RESPONSE PROTEIN NHAX"/>
    <property type="match status" value="1"/>
</dbReference>
<dbReference type="InterPro" id="IPR006015">
    <property type="entry name" value="Universal_stress_UspA"/>
</dbReference>